<evidence type="ECO:0000259" key="4">
    <source>
        <dbReference type="SMART" id="SM00903"/>
    </source>
</evidence>
<comment type="caution">
    <text evidence="5">The sequence shown here is derived from an EMBL/GenBank/DDBJ whole genome shotgun (WGS) entry which is preliminary data.</text>
</comment>
<dbReference type="EMBL" id="QFLI01000007">
    <property type="protein sequence ID" value="PXX98851.1"/>
    <property type="molecule type" value="Genomic_DNA"/>
</dbReference>
<dbReference type="OrthoDB" id="9794638at2"/>
<dbReference type="GO" id="GO:0016646">
    <property type="term" value="F:oxidoreductase activity, acting on the CH-NH group of donors, NAD or NADP as acceptor"/>
    <property type="evidence" value="ECO:0007669"/>
    <property type="project" value="UniProtKB-ARBA"/>
</dbReference>
<keyword evidence="2" id="KW-0285">Flavoprotein</keyword>
<name>A0A2V3ZVD2_9BACT</name>
<comment type="similarity">
    <text evidence="3">Belongs to the flavoredoxin family.</text>
</comment>
<comment type="cofactor">
    <cofactor evidence="1">
        <name>FMN</name>
        <dbReference type="ChEBI" id="CHEBI:58210"/>
    </cofactor>
</comment>
<evidence type="ECO:0000256" key="1">
    <source>
        <dbReference type="ARBA" id="ARBA00001917"/>
    </source>
</evidence>
<protein>
    <submittedName>
        <fullName evidence="5">Flavin reductase</fullName>
    </submittedName>
</protein>
<dbReference type="SUPFAM" id="SSF50475">
    <property type="entry name" value="FMN-binding split barrel"/>
    <property type="match status" value="1"/>
</dbReference>
<dbReference type="AlphaFoldDB" id="A0A2V3ZVD2"/>
<accession>A0A2V3ZVD2</accession>
<reference evidence="5 6" key="1">
    <citation type="submission" date="2018-05" db="EMBL/GenBank/DDBJ databases">
        <title>Marinifilum breve JC075T sp. nov., a marine bacterium isolated from Yongle Blue Hole in the South China Sea.</title>
        <authorList>
            <person name="Fu T."/>
        </authorList>
    </citation>
    <scope>NUCLEOTIDE SEQUENCE [LARGE SCALE GENOMIC DNA]</scope>
    <source>
        <strain evidence="5 6">JC075</strain>
    </source>
</reference>
<evidence type="ECO:0000313" key="5">
    <source>
        <dbReference type="EMBL" id="PXX98851.1"/>
    </source>
</evidence>
<dbReference type="Pfam" id="PF01613">
    <property type="entry name" value="Flavin_Reduct"/>
    <property type="match status" value="1"/>
</dbReference>
<proteinExistence type="inferred from homology"/>
<dbReference type="PANTHER" id="PTHR43567">
    <property type="entry name" value="FLAVOREDOXIN-RELATED-RELATED"/>
    <property type="match status" value="1"/>
</dbReference>
<gene>
    <name evidence="5" type="ORF">DF185_15865</name>
</gene>
<organism evidence="5 6">
    <name type="scientific">Marinifilum breve</name>
    <dbReference type="NCBI Taxonomy" id="2184082"/>
    <lineage>
        <taxon>Bacteria</taxon>
        <taxon>Pseudomonadati</taxon>
        <taxon>Bacteroidota</taxon>
        <taxon>Bacteroidia</taxon>
        <taxon>Marinilabiliales</taxon>
        <taxon>Marinifilaceae</taxon>
    </lineage>
</organism>
<dbReference type="InterPro" id="IPR002563">
    <property type="entry name" value="Flavin_Rdtase-like_dom"/>
</dbReference>
<dbReference type="PANTHER" id="PTHR43567:SF1">
    <property type="entry name" value="FLAVOREDOXIN"/>
    <property type="match status" value="1"/>
</dbReference>
<dbReference type="PROSITE" id="PS51257">
    <property type="entry name" value="PROKAR_LIPOPROTEIN"/>
    <property type="match status" value="1"/>
</dbReference>
<evidence type="ECO:0000256" key="3">
    <source>
        <dbReference type="ARBA" id="ARBA00038054"/>
    </source>
</evidence>
<evidence type="ECO:0000256" key="2">
    <source>
        <dbReference type="ARBA" id="ARBA00022630"/>
    </source>
</evidence>
<keyword evidence="6" id="KW-1185">Reference proteome</keyword>
<dbReference type="Proteomes" id="UP000248079">
    <property type="component" value="Unassembled WGS sequence"/>
</dbReference>
<dbReference type="InterPro" id="IPR012349">
    <property type="entry name" value="Split_barrel_FMN-bd"/>
</dbReference>
<dbReference type="GO" id="GO:0010181">
    <property type="term" value="F:FMN binding"/>
    <property type="evidence" value="ECO:0007669"/>
    <property type="project" value="InterPro"/>
</dbReference>
<dbReference type="RefSeq" id="WP_110361742.1">
    <property type="nucleotide sequence ID" value="NZ_QFLI01000007.1"/>
</dbReference>
<dbReference type="InterPro" id="IPR052174">
    <property type="entry name" value="Flavoredoxin"/>
</dbReference>
<feature type="domain" description="Flavin reductase like" evidence="4">
    <location>
        <begin position="11"/>
        <end position="150"/>
    </location>
</feature>
<dbReference type="Gene3D" id="2.30.110.10">
    <property type="entry name" value="Electron Transport, Fmn-binding Protein, Chain A"/>
    <property type="match status" value="1"/>
</dbReference>
<dbReference type="SMART" id="SM00903">
    <property type="entry name" value="Flavin_Reduct"/>
    <property type="match status" value="1"/>
</dbReference>
<evidence type="ECO:0000313" key="6">
    <source>
        <dbReference type="Proteomes" id="UP000248079"/>
    </source>
</evidence>
<sequence>MAKQHWKPGTMVYPIPAVMVSCGSKPEDYNIITIAWTGTICSDPAMCYISVRKNRHSYDIIKESGEFVINLTTKNLAYATDWCGVKSGKDFNKFEEMNLTPAPSKEISAPIIEESPLSIECKVKNIVELGSHDMFIAEVVNVQADERYINEKTGKFLLSKARPIAYSHGYYFELGKLIGQFGHSVMKKKTREMKGKKGKARKA</sequence>